<gene>
    <name evidence="3" type="ORF">HA227_03760</name>
    <name evidence="4" type="ORF">J4478_00455</name>
</gene>
<organism evidence="3 5">
    <name type="scientific">Candidatus Iainarchaeum sp</name>
    <dbReference type="NCBI Taxonomy" id="3101447"/>
    <lineage>
        <taxon>Archaea</taxon>
        <taxon>Candidatus Iainarchaeota</taxon>
        <taxon>Candidatus Iainarchaeia</taxon>
        <taxon>Candidatus Iainarchaeales</taxon>
        <taxon>Candidatus Iainarchaeaceae</taxon>
        <taxon>Candidatus Iainarchaeum</taxon>
    </lineage>
</organism>
<dbReference type="InterPro" id="IPR004114">
    <property type="entry name" value="THUMP_dom"/>
</dbReference>
<evidence type="ECO:0000259" key="2">
    <source>
        <dbReference type="PROSITE" id="PS51165"/>
    </source>
</evidence>
<evidence type="ECO:0000256" key="1">
    <source>
        <dbReference type="PROSITE-ProRule" id="PRU00529"/>
    </source>
</evidence>
<keyword evidence="1" id="KW-0694">RNA-binding</keyword>
<reference evidence="4" key="2">
    <citation type="submission" date="2021-03" db="EMBL/GenBank/DDBJ databases">
        <authorList>
            <person name="Jaffe A."/>
        </authorList>
    </citation>
    <scope>NUCLEOTIDE SEQUENCE</scope>
    <source>
        <strain evidence="4">RIFCSPLOWO2_01_FULL_43_13</strain>
    </source>
</reference>
<dbReference type="InterPro" id="IPR049962">
    <property type="entry name" value="THUMP_ThiI"/>
</dbReference>
<name>A0A7J4KY11_9ARCH</name>
<dbReference type="CDD" id="cd11716">
    <property type="entry name" value="THUMP_ThiI"/>
    <property type="match status" value="1"/>
</dbReference>
<reference evidence="4" key="3">
    <citation type="submission" date="2021-05" db="EMBL/GenBank/DDBJ databases">
        <title>Protein family content uncovers lineage relationships and bacterial pathway maintenance mechanisms in DPANN archaea.</title>
        <authorList>
            <person name="Castelle C.J."/>
            <person name="Meheust R."/>
            <person name="Jaffe A.L."/>
            <person name="Seitz K."/>
            <person name="Gong X."/>
            <person name="Baker B.J."/>
            <person name="Banfield J.F."/>
        </authorList>
    </citation>
    <scope>NUCLEOTIDE SEQUENCE</scope>
    <source>
        <strain evidence="4">RIFCSPLOWO2_01_FULL_43_13</strain>
    </source>
</reference>
<dbReference type="SMART" id="SM00981">
    <property type="entry name" value="THUMP"/>
    <property type="match status" value="1"/>
</dbReference>
<feature type="domain" description="THUMP" evidence="2">
    <location>
        <begin position="62"/>
        <end position="167"/>
    </location>
</feature>
<dbReference type="AlphaFoldDB" id="A0A7J4KY11"/>
<dbReference type="PANTHER" id="PTHR43209:SF1">
    <property type="entry name" value="TRNA SULFURTRANSFERASE"/>
    <property type="match status" value="1"/>
</dbReference>
<dbReference type="SUPFAM" id="SSF143437">
    <property type="entry name" value="THUMP domain-like"/>
    <property type="match status" value="1"/>
</dbReference>
<evidence type="ECO:0000313" key="3">
    <source>
        <dbReference type="EMBL" id="HIH33345.1"/>
    </source>
</evidence>
<dbReference type="Proteomes" id="UP000527315">
    <property type="component" value="Unassembled WGS sequence"/>
</dbReference>
<dbReference type="EMBL" id="DUFJ01000082">
    <property type="protein sequence ID" value="HIH33345.1"/>
    <property type="molecule type" value="Genomic_DNA"/>
</dbReference>
<dbReference type="InterPro" id="IPR054173">
    <property type="entry name" value="ThiI_fer"/>
</dbReference>
<dbReference type="EMBL" id="JAGVWB010000004">
    <property type="protein sequence ID" value="MBS3057854.1"/>
    <property type="molecule type" value="Genomic_DNA"/>
</dbReference>
<dbReference type="InterPro" id="IPR050102">
    <property type="entry name" value="tRNA_sulfurtransferase_ThiI"/>
</dbReference>
<evidence type="ECO:0000313" key="5">
    <source>
        <dbReference type="Proteomes" id="UP000527315"/>
    </source>
</evidence>
<dbReference type="Proteomes" id="UP000680185">
    <property type="component" value="Unassembled WGS sequence"/>
</dbReference>
<dbReference type="GO" id="GO:0002937">
    <property type="term" value="P:tRNA 4-thiouridine biosynthesis"/>
    <property type="evidence" value="ECO:0007669"/>
    <property type="project" value="TreeGrafter"/>
</dbReference>
<proteinExistence type="predicted"/>
<dbReference type="GO" id="GO:0052837">
    <property type="term" value="P:thiazole biosynthetic process"/>
    <property type="evidence" value="ECO:0007669"/>
    <property type="project" value="TreeGrafter"/>
</dbReference>
<evidence type="ECO:0000313" key="4">
    <source>
        <dbReference type="EMBL" id="MBS3057854.1"/>
    </source>
</evidence>
<dbReference type="GO" id="GO:0005829">
    <property type="term" value="C:cytosol"/>
    <property type="evidence" value="ECO:0007669"/>
    <property type="project" value="TreeGrafter"/>
</dbReference>
<accession>A0A7J4KY11</accession>
<comment type="caution">
    <text evidence="3">The sequence shown here is derived from an EMBL/GenBank/DDBJ whole genome shotgun (WGS) entry which is preliminary data.</text>
</comment>
<dbReference type="PROSITE" id="PS51165">
    <property type="entry name" value="THUMP"/>
    <property type="match status" value="1"/>
</dbReference>
<dbReference type="GO" id="GO:0003723">
    <property type="term" value="F:RNA binding"/>
    <property type="evidence" value="ECO:0007669"/>
    <property type="project" value="UniProtKB-UniRule"/>
</dbReference>
<sequence>MPGDWVLVKTASEISLKSDFVRQSFMKALEWNIKQVLKSKKLGARDFFRKGGRIFFQSPDAEKALKALKKVFGIHALAVARKFDRPELPAIEQEIALFAPKVLKKSQTFAVRAKVIGRHHFNSHAVEVRGGDAVRNAVKGVKVNLSSPQVKITVEAFEECFFLYANQSRGFGGLPVGVSGRIGFFVGKKTADDFKACWLLLKRGCEIVLVGKKPKALAKKLKDWNSGNDFIIAENAEDALLKGVIAFAAGDSKLDEKSLKSFEAFDAKQKLLVLRPLLLNALKVKV</sequence>
<dbReference type="Pfam" id="PF02926">
    <property type="entry name" value="THUMP"/>
    <property type="match status" value="1"/>
</dbReference>
<dbReference type="Pfam" id="PF22025">
    <property type="entry name" value="ThiI_fer"/>
    <property type="match status" value="1"/>
</dbReference>
<reference evidence="3" key="1">
    <citation type="journal article" date="2020" name="bioRxiv">
        <title>A rank-normalized archaeal taxonomy based on genome phylogeny resolves widespread incomplete and uneven classifications.</title>
        <authorList>
            <person name="Rinke C."/>
            <person name="Chuvochina M."/>
            <person name="Mussig A.J."/>
            <person name="Chaumeil P.-A."/>
            <person name="Waite D.W."/>
            <person name="Whitman W.B."/>
            <person name="Parks D.H."/>
            <person name="Hugenholtz P."/>
        </authorList>
    </citation>
    <scope>NUCLEOTIDE SEQUENCE</scope>
    <source>
        <strain evidence="3">UBA10036</strain>
    </source>
</reference>
<protein>
    <recommendedName>
        <fullName evidence="2">THUMP domain-containing protein</fullName>
    </recommendedName>
</protein>
<dbReference type="Gene3D" id="3.30.2130.30">
    <property type="match status" value="1"/>
</dbReference>
<dbReference type="PANTHER" id="PTHR43209">
    <property type="entry name" value="TRNA SULFURTRANSFERASE"/>
    <property type="match status" value="1"/>
</dbReference>